<gene>
    <name evidence="1" type="ORF">PPACK8108_LOCUS357</name>
</gene>
<dbReference type="AlphaFoldDB" id="A0AAV0ADG4"/>
<dbReference type="EMBL" id="CALTRL010000028">
    <property type="protein sequence ID" value="CAH7666041.1"/>
    <property type="molecule type" value="Genomic_DNA"/>
</dbReference>
<accession>A0AAV0ADG4</accession>
<evidence type="ECO:0000313" key="2">
    <source>
        <dbReference type="Proteomes" id="UP001153365"/>
    </source>
</evidence>
<dbReference type="Proteomes" id="UP001153365">
    <property type="component" value="Unassembled WGS sequence"/>
</dbReference>
<organism evidence="1 2">
    <name type="scientific">Phakopsora pachyrhizi</name>
    <name type="common">Asian soybean rust disease fungus</name>
    <dbReference type="NCBI Taxonomy" id="170000"/>
    <lineage>
        <taxon>Eukaryota</taxon>
        <taxon>Fungi</taxon>
        <taxon>Dikarya</taxon>
        <taxon>Basidiomycota</taxon>
        <taxon>Pucciniomycotina</taxon>
        <taxon>Pucciniomycetes</taxon>
        <taxon>Pucciniales</taxon>
        <taxon>Phakopsoraceae</taxon>
        <taxon>Phakopsora</taxon>
    </lineage>
</organism>
<sequence length="343" mass="39661">MLISSGNRFWSGDNGPAGRARCENPYREPGSLYRHPSDGSMTSWIPLETGCLPAPNYIGMIRQAQIDLMVDGTSKKFIRDPEGLNFLRNRTILILGDSVDRNSLQHFCQLISRPIRLTTWGGSNQTDNLDHRGLPHLCRIDELDFSAVNGFHYGMDDIDLFNDPNRHPDWHSPGKFEDRLEELISPYLRSHIPGSRRKPSLVVWSSGLWDVAFFGTEDERRNSSFHSALDRGRLDWWMSRARQTITSTRHHFPDSLLVMRMMHRVNGDSEETGWMQDVRVHQIREAQSELAREVDFFEVLDFGTIFEGYQQYQEKVHPLPNPGSIIFQAYLHYLKLAVQYDLI</sequence>
<reference evidence="1" key="1">
    <citation type="submission" date="2022-06" db="EMBL/GenBank/DDBJ databases">
        <authorList>
            <consortium name="SYNGENTA / RWTH Aachen University"/>
        </authorList>
    </citation>
    <scope>NUCLEOTIDE SEQUENCE</scope>
</reference>
<proteinExistence type="predicted"/>
<comment type="caution">
    <text evidence="1">The sequence shown here is derived from an EMBL/GenBank/DDBJ whole genome shotgun (WGS) entry which is preliminary data.</text>
</comment>
<keyword evidence="2" id="KW-1185">Reference proteome</keyword>
<name>A0AAV0ADG4_PHAPC</name>
<evidence type="ECO:0000313" key="1">
    <source>
        <dbReference type="EMBL" id="CAH7666041.1"/>
    </source>
</evidence>
<protein>
    <submittedName>
        <fullName evidence="1">Expressed protein</fullName>
    </submittedName>
</protein>